<comment type="caution">
    <text evidence="2">The sequence shown here is derived from an EMBL/GenBank/DDBJ whole genome shotgun (WGS) entry which is preliminary data.</text>
</comment>
<dbReference type="Proteomes" id="UP000317940">
    <property type="component" value="Unassembled WGS sequence"/>
</dbReference>
<keyword evidence="3" id="KW-1185">Reference proteome</keyword>
<proteinExistence type="predicted"/>
<gene>
    <name evidence="2" type="ORF">FHX73_16412</name>
</gene>
<sequence length="132" mass="14159">MRRTYRLPQRRERSPCPPAHGGTGKRTVASPPTHGHGNANPPYSTLRISSAAGTEAYLDLPLGWQRLGAGSSRGARTQLSDTPSTHGFTVMAKVDVVFWMLTSLSFSTRWLNVTDPTAGPWPGSGSGLAQMP</sequence>
<accession>A0A561SEH3</accession>
<evidence type="ECO:0000256" key="1">
    <source>
        <dbReference type="SAM" id="MobiDB-lite"/>
    </source>
</evidence>
<organism evidence="2 3">
    <name type="scientific">Kitasatospora viridis</name>
    <dbReference type="NCBI Taxonomy" id="281105"/>
    <lineage>
        <taxon>Bacteria</taxon>
        <taxon>Bacillati</taxon>
        <taxon>Actinomycetota</taxon>
        <taxon>Actinomycetes</taxon>
        <taxon>Kitasatosporales</taxon>
        <taxon>Streptomycetaceae</taxon>
        <taxon>Kitasatospora</taxon>
    </lineage>
</organism>
<reference evidence="2 3" key="1">
    <citation type="submission" date="2019-06" db="EMBL/GenBank/DDBJ databases">
        <title>Sequencing the genomes of 1000 actinobacteria strains.</title>
        <authorList>
            <person name="Klenk H.-P."/>
        </authorList>
    </citation>
    <scope>NUCLEOTIDE SEQUENCE [LARGE SCALE GENOMIC DNA]</scope>
    <source>
        <strain evidence="2 3">DSM 44826</strain>
    </source>
</reference>
<evidence type="ECO:0000313" key="2">
    <source>
        <dbReference type="EMBL" id="TWF73261.1"/>
    </source>
</evidence>
<evidence type="ECO:0000313" key="3">
    <source>
        <dbReference type="Proteomes" id="UP000317940"/>
    </source>
</evidence>
<dbReference type="AlphaFoldDB" id="A0A561SEH3"/>
<dbReference type="EMBL" id="VIWT01000006">
    <property type="protein sequence ID" value="TWF73261.1"/>
    <property type="molecule type" value="Genomic_DNA"/>
</dbReference>
<feature type="region of interest" description="Disordered" evidence="1">
    <location>
        <begin position="1"/>
        <end position="46"/>
    </location>
</feature>
<protein>
    <submittedName>
        <fullName evidence="2">Uncharacterized protein</fullName>
    </submittedName>
</protein>
<name>A0A561SEH3_9ACTN</name>